<feature type="domain" description="Alpha-2-macroglobulin receptor-associated protein" evidence="2">
    <location>
        <begin position="4"/>
        <end position="78"/>
    </location>
</feature>
<evidence type="ECO:0008006" key="6">
    <source>
        <dbReference type="Google" id="ProtNLM"/>
    </source>
</evidence>
<evidence type="ECO:0000313" key="4">
    <source>
        <dbReference type="Ensembl" id="ENSCINP00000007208.3"/>
    </source>
</evidence>
<dbReference type="GO" id="GO:0008201">
    <property type="term" value="F:heparin binding"/>
    <property type="evidence" value="ECO:0007669"/>
    <property type="project" value="InterPro"/>
</dbReference>
<dbReference type="InterPro" id="IPR036744">
    <property type="entry name" value="RAP_sf"/>
</dbReference>
<name>F7BHN2_CIOIN</name>
<dbReference type="CDD" id="cd14808">
    <property type="entry name" value="RAP_D3"/>
    <property type="match status" value="1"/>
</dbReference>
<dbReference type="Proteomes" id="UP000008144">
    <property type="component" value="Chromosome 3"/>
</dbReference>
<dbReference type="OMA" id="QEFEHHQ"/>
<protein>
    <recommendedName>
        <fullName evidence="6">Alpha-2-macroglobulin RAP C-terminal domain-containing protein</fullName>
    </recommendedName>
</protein>
<sequence>MNENETSRKFRTAKVNQLWDKAIKLKLSSVILSDLYVDLKHHDRQLMDAKVSQIDAENQIWEVLKEDFTRIMVRYGLAGSRSLDENTTGQQKSKQPFQDPQLNKLWLNTAASKKFKNEEMEKLFIEFKHHEDKIWELNSLHKDLEKMKAISENSVERFLDSDEEKKKEKYVEELQQELENSFERLHRVTLKSTDEKVDFIEPRVAELWEMARNGNFSEDGLASVRQELHHFENRITKHRHFREQLKNSAEKLDFHGGESAPDDRVVKHQKLQDKVQDLGNKVKKLFGSLKSRLSNGVITHKEL</sequence>
<feature type="coiled-coil region" evidence="1">
    <location>
        <begin position="164"/>
        <end position="191"/>
    </location>
</feature>
<dbReference type="PANTHER" id="PTHR16560">
    <property type="entry name" value="ALPHA-2-MACROGLOBULIN RECEPTOR-ASSOCIATED PROTEIN"/>
    <property type="match status" value="1"/>
</dbReference>
<dbReference type="GO" id="GO:0012505">
    <property type="term" value="C:endomembrane system"/>
    <property type="evidence" value="ECO:0000318"/>
    <property type="project" value="GO_Central"/>
</dbReference>
<dbReference type="Gene3D" id="1.20.81.10">
    <property type="entry name" value="RAP domain"/>
    <property type="match status" value="3"/>
</dbReference>
<dbReference type="Pfam" id="PF06400">
    <property type="entry name" value="Alpha-2-MRAP_N"/>
    <property type="match status" value="1"/>
</dbReference>
<dbReference type="GO" id="GO:0050750">
    <property type="term" value="F:low-density lipoprotein particle receptor binding"/>
    <property type="evidence" value="ECO:0007669"/>
    <property type="project" value="InterPro"/>
</dbReference>
<dbReference type="InterPro" id="IPR037999">
    <property type="entry name" value="RAP_D3"/>
</dbReference>
<evidence type="ECO:0000313" key="5">
    <source>
        <dbReference type="Proteomes" id="UP000008144"/>
    </source>
</evidence>
<dbReference type="InterPro" id="IPR010483">
    <property type="entry name" value="Alpha_2_MRAP_C"/>
</dbReference>
<dbReference type="InterPro" id="IPR038003">
    <property type="entry name" value="A2-macroglobuin_RAP"/>
</dbReference>
<evidence type="ECO:0000259" key="2">
    <source>
        <dbReference type="Pfam" id="PF06400"/>
    </source>
</evidence>
<organism evidence="4 5">
    <name type="scientific">Ciona intestinalis</name>
    <name type="common">Transparent sea squirt</name>
    <name type="synonym">Ascidia intestinalis</name>
    <dbReference type="NCBI Taxonomy" id="7719"/>
    <lineage>
        <taxon>Eukaryota</taxon>
        <taxon>Metazoa</taxon>
        <taxon>Chordata</taxon>
        <taxon>Tunicata</taxon>
        <taxon>Ascidiacea</taxon>
        <taxon>Phlebobranchia</taxon>
        <taxon>Cionidae</taxon>
        <taxon>Ciona</taxon>
    </lineage>
</organism>
<feature type="domain" description="Alpha-2-macroglobulin RAP C-terminal" evidence="3">
    <location>
        <begin position="97"/>
        <end position="303"/>
    </location>
</feature>
<evidence type="ECO:0000256" key="1">
    <source>
        <dbReference type="SAM" id="Coils"/>
    </source>
</evidence>
<proteinExistence type="predicted"/>
<accession>F7BHN2</accession>
<dbReference type="AlphaFoldDB" id="F7BHN2"/>
<reference evidence="5" key="1">
    <citation type="journal article" date="2002" name="Science">
        <title>The draft genome of Ciona intestinalis: insights into chordate and vertebrate origins.</title>
        <authorList>
            <person name="Dehal P."/>
            <person name="Satou Y."/>
            <person name="Campbell R.K."/>
            <person name="Chapman J."/>
            <person name="Degnan B."/>
            <person name="De Tomaso A."/>
            <person name="Davidson B."/>
            <person name="Di Gregorio A."/>
            <person name="Gelpke M."/>
            <person name="Goodstein D.M."/>
            <person name="Harafuji N."/>
            <person name="Hastings K.E."/>
            <person name="Ho I."/>
            <person name="Hotta K."/>
            <person name="Huang W."/>
            <person name="Kawashima T."/>
            <person name="Lemaire P."/>
            <person name="Martinez D."/>
            <person name="Meinertzhagen I.A."/>
            <person name="Necula S."/>
            <person name="Nonaka M."/>
            <person name="Putnam N."/>
            <person name="Rash S."/>
            <person name="Saiga H."/>
            <person name="Satake M."/>
            <person name="Terry A."/>
            <person name="Yamada L."/>
            <person name="Wang H.G."/>
            <person name="Awazu S."/>
            <person name="Azumi K."/>
            <person name="Boore J."/>
            <person name="Branno M."/>
            <person name="Chin-Bow S."/>
            <person name="DeSantis R."/>
            <person name="Doyle S."/>
            <person name="Francino P."/>
            <person name="Keys D.N."/>
            <person name="Haga S."/>
            <person name="Hayashi H."/>
            <person name="Hino K."/>
            <person name="Imai K.S."/>
            <person name="Inaba K."/>
            <person name="Kano S."/>
            <person name="Kobayashi K."/>
            <person name="Kobayashi M."/>
            <person name="Lee B.I."/>
            <person name="Makabe K.W."/>
            <person name="Manohar C."/>
            <person name="Matassi G."/>
            <person name="Medina M."/>
            <person name="Mochizuki Y."/>
            <person name="Mount S."/>
            <person name="Morishita T."/>
            <person name="Miura S."/>
            <person name="Nakayama A."/>
            <person name="Nishizaka S."/>
            <person name="Nomoto H."/>
            <person name="Ohta F."/>
            <person name="Oishi K."/>
            <person name="Rigoutsos I."/>
            <person name="Sano M."/>
            <person name="Sasaki A."/>
            <person name="Sasakura Y."/>
            <person name="Shoguchi E."/>
            <person name="Shin-i T."/>
            <person name="Spagnuolo A."/>
            <person name="Stainier D."/>
            <person name="Suzuki M.M."/>
            <person name="Tassy O."/>
            <person name="Takatori N."/>
            <person name="Tokuoka M."/>
            <person name="Yagi K."/>
            <person name="Yoshizaki F."/>
            <person name="Wada S."/>
            <person name="Zhang C."/>
            <person name="Hyatt P.D."/>
            <person name="Larimer F."/>
            <person name="Detter C."/>
            <person name="Doggett N."/>
            <person name="Glavina T."/>
            <person name="Hawkins T."/>
            <person name="Richardson P."/>
            <person name="Lucas S."/>
            <person name="Kohara Y."/>
            <person name="Levine M."/>
            <person name="Satoh N."/>
            <person name="Rokhsar D.S."/>
        </authorList>
    </citation>
    <scope>NUCLEOTIDE SEQUENCE [LARGE SCALE GENOMIC DNA]</scope>
</reference>
<reference evidence="4" key="2">
    <citation type="journal article" date="2008" name="Genome Biol.">
        <title>Improved genome assembly and evidence-based global gene model set for the chordate Ciona intestinalis: new insight into intron and operon populations.</title>
        <authorList>
            <person name="Satou Y."/>
            <person name="Mineta K."/>
            <person name="Ogasawara M."/>
            <person name="Sasakura Y."/>
            <person name="Shoguchi E."/>
            <person name="Ueno K."/>
            <person name="Yamada L."/>
            <person name="Matsumoto J."/>
            <person name="Wasserscheid J."/>
            <person name="Dewar K."/>
            <person name="Wiley G.B."/>
            <person name="Macmil S.L."/>
            <person name="Roe B.A."/>
            <person name="Zeller R.W."/>
            <person name="Hastings K.E."/>
            <person name="Lemaire P."/>
            <person name="Lindquist E."/>
            <person name="Endo T."/>
            <person name="Hotta K."/>
            <person name="Inaba K."/>
        </authorList>
    </citation>
    <scope>NUCLEOTIDE SEQUENCE [LARGE SCALE GENOMIC DNA]</scope>
    <source>
        <strain evidence="4">wild type</strain>
    </source>
</reference>
<reference evidence="4" key="3">
    <citation type="submission" date="2025-08" db="UniProtKB">
        <authorList>
            <consortium name="Ensembl"/>
        </authorList>
    </citation>
    <scope>IDENTIFICATION</scope>
</reference>
<dbReference type="Ensembl" id="ENSCINT00000007208.3">
    <property type="protein sequence ID" value="ENSCINP00000007208.3"/>
    <property type="gene ID" value="ENSCING00000016102.2"/>
</dbReference>
<dbReference type="Pfam" id="PF06401">
    <property type="entry name" value="Alpha-2-MRAP_C"/>
    <property type="match status" value="1"/>
</dbReference>
<keyword evidence="5" id="KW-1185">Reference proteome</keyword>
<dbReference type="SUPFAM" id="SSF47045">
    <property type="entry name" value="RAP domain-like"/>
    <property type="match status" value="3"/>
</dbReference>
<evidence type="ECO:0000259" key="3">
    <source>
        <dbReference type="Pfam" id="PF06401"/>
    </source>
</evidence>
<dbReference type="InParanoid" id="F7BHN2"/>
<dbReference type="PANTHER" id="PTHR16560:SF2">
    <property type="entry name" value="ALPHA-2-MACROGLOBULIN RECEPTOR-ASSOCIATED PROTEIN"/>
    <property type="match status" value="1"/>
</dbReference>
<dbReference type="InterPro" id="IPR009066">
    <property type="entry name" value="MG_RAP_rcpt_1"/>
</dbReference>
<dbReference type="GeneTree" id="ENSGT00390000004855"/>
<dbReference type="GO" id="GO:0048019">
    <property type="term" value="F:receptor antagonist activity"/>
    <property type="evidence" value="ECO:0007669"/>
    <property type="project" value="InterPro"/>
</dbReference>
<dbReference type="GO" id="GO:0048259">
    <property type="term" value="P:regulation of receptor-mediated endocytosis"/>
    <property type="evidence" value="ECO:0000318"/>
    <property type="project" value="GO_Central"/>
</dbReference>
<reference evidence="4" key="4">
    <citation type="submission" date="2025-09" db="UniProtKB">
        <authorList>
            <consortium name="Ensembl"/>
        </authorList>
    </citation>
    <scope>IDENTIFICATION</scope>
</reference>
<keyword evidence="1" id="KW-0175">Coiled coil</keyword>
<dbReference type="STRING" id="7719.ENSCINP00000007208"/>
<dbReference type="HOGENOM" id="CLU_064512_0_0_1"/>
<dbReference type="FunCoup" id="F7BHN2">
    <property type="interactions" value="15"/>
</dbReference>
<dbReference type="EMBL" id="EAAA01001840">
    <property type="status" value="NOT_ANNOTATED_CDS"/>
    <property type="molecule type" value="Genomic_DNA"/>
</dbReference>
<dbReference type="GO" id="GO:0005783">
    <property type="term" value="C:endoplasmic reticulum"/>
    <property type="evidence" value="ECO:0007669"/>
    <property type="project" value="InterPro"/>
</dbReference>